<feature type="compositionally biased region" description="Pro residues" evidence="1">
    <location>
        <begin position="19"/>
        <end position="29"/>
    </location>
</feature>
<proteinExistence type="predicted"/>
<dbReference type="Proteomes" id="UP000297245">
    <property type="component" value="Unassembled WGS sequence"/>
</dbReference>
<protein>
    <submittedName>
        <fullName evidence="2">Uncharacterized protein</fullName>
    </submittedName>
</protein>
<feature type="compositionally biased region" description="Basic residues" evidence="1">
    <location>
        <begin position="73"/>
        <end position="82"/>
    </location>
</feature>
<keyword evidence="3" id="KW-1185">Reference proteome</keyword>
<feature type="region of interest" description="Disordered" evidence="1">
    <location>
        <begin position="1"/>
        <end position="89"/>
    </location>
</feature>
<name>A0A4S8LCS7_DENBC</name>
<dbReference type="EMBL" id="ML179484">
    <property type="protein sequence ID" value="THU86707.1"/>
    <property type="molecule type" value="Genomic_DNA"/>
</dbReference>
<accession>A0A4S8LCS7</accession>
<evidence type="ECO:0000313" key="2">
    <source>
        <dbReference type="EMBL" id="THU86707.1"/>
    </source>
</evidence>
<evidence type="ECO:0000313" key="3">
    <source>
        <dbReference type="Proteomes" id="UP000297245"/>
    </source>
</evidence>
<dbReference type="OrthoDB" id="3063746at2759"/>
<reference evidence="2 3" key="1">
    <citation type="journal article" date="2019" name="Nat. Ecol. Evol.">
        <title>Megaphylogeny resolves global patterns of mushroom evolution.</title>
        <authorList>
            <person name="Varga T."/>
            <person name="Krizsan K."/>
            <person name="Foldi C."/>
            <person name="Dima B."/>
            <person name="Sanchez-Garcia M."/>
            <person name="Sanchez-Ramirez S."/>
            <person name="Szollosi G.J."/>
            <person name="Szarkandi J.G."/>
            <person name="Papp V."/>
            <person name="Albert L."/>
            <person name="Andreopoulos W."/>
            <person name="Angelini C."/>
            <person name="Antonin V."/>
            <person name="Barry K.W."/>
            <person name="Bougher N.L."/>
            <person name="Buchanan P."/>
            <person name="Buyck B."/>
            <person name="Bense V."/>
            <person name="Catcheside P."/>
            <person name="Chovatia M."/>
            <person name="Cooper J."/>
            <person name="Damon W."/>
            <person name="Desjardin D."/>
            <person name="Finy P."/>
            <person name="Geml J."/>
            <person name="Haridas S."/>
            <person name="Hughes K."/>
            <person name="Justo A."/>
            <person name="Karasinski D."/>
            <person name="Kautmanova I."/>
            <person name="Kiss B."/>
            <person name="Kocsube S."/>
            <person name="Kotiranta H."/>
            <person name="LaButti K.M."/>
            <person name="Lechner B.E."/>
            <person name="Liimatainen K."/>
            <person name="Lipzen A."/>
            <person name="Lukacs Z."/>
            <person name="Mihaltcheva S."/>
            <person name="Morgado L.N."/>
            <person name="Niskanen T."/>
            <person name="Noordeloos M.E."/>
            <person name="Ohm R.A."/>
            <person name="Ortiz-Santana B."/>
            <person name="Ovrebo C."/>
            <person name="Racz N."/>
            <person name="Riley R."/>
            <person name="Savchenko A."/>
            <person name="Shiryaev A."/>
            <person name="Soop K."/>
            <person name="Spirin V."/>
            <person name="Szebenyi C."/>
            <person name="Tomsovsky M."/>
            <person name="Tulloss R.E."/>
            <person name="Uehling J."/>
            <person name="Grigoriev I.V."/>
            <person name="Vagvolgyi C."/>
            <person name="Papp T."/>
            <person name="Martin F.M."/>
            <person name="Miettinen O."/>
            <person name="Hibbett D.S."/>
            <person name="Nagy L.G."/>
        </authorList>
    </citation>
    <scope>NUCLEOTIDE SEQUENCE [LARGE SCALE GENOMIC DNA]</scope>
    <source>
        <strain evidence="2 3">CBS 962.96</strain>
    </source>
</reference>
<gene>
    <name evidence="2" type="ORF">K435DRAFT_868020</name>
</gene>
<sequence length="511" mass="56906">MVKKPPLPIVSSDEDDPQPQTPFTPPETPLPGRSTRIRKLTARAAAANNDDLPSTPKKRTRTTSNPKPPPAPKKQKISKKSQRTMSPYDLLPQFPQPCRSLLPILMILSSESPQKESAFNFSDLDDPFSYTLQYPEPPPSQPMNTLTDGQYIMNEDVLHLQSILQRLRENNTAYDALTPSARSKVSFSQRLAERSLPVPPTRAIGNSYTEQVDLPEECEVTNAKLQDKLLVAEGIDYASLPALRAGRLISWNTSARRKGHVKFSEWTSLGKEADVEFIVQFFKFVSSDNFINPAWIDPRELTAYCPPKGSVRQALYMRNLHLPAICLFPIYVENCSVISFAQTNTQPPRRFRKIDGLLHSQDADRAISVITMVLGEGDAQMTADVLGDVLTFSTRFEFQVSNEELQTQHRVFSSSTSGTSASAGSTNLSLPFDTEVPVYDARAAKPEDFDVFKDLERIEMVLPRFEREIPHGSLAVVASTITTISTPSKIPPLKVNFNLRFAILLGIPSSA</sequence>
<evidence type="ECO:0000256" key="1">
    <source>
        <dbReference type="SAM" id="MobiDB-lite"/>
    </source>
</evidence>
<dbReference type="AlphaFoldDB" id="A0A4S8LCS7"/>
<organism evidence="2 3">
    <name type="scientific">Dendrothele bispora (strain CBS 962.96)</name>
    <dbReference type="NCBI Taxonomy" id="1314807"/>
    <lineage>
        <taxon>Eukaryota</taxon>
        <taxon>Fungi</taxon>
        <taxon>Dikarya</taxon>
        <taxon>Basidiomycota</taxon>
        <taxon>Agaricomycotina</taxon>
        <taxon>Agaricomycetes</taxon>
        <taxon>Agaricomycetidae</taxon>
        <taxon>Agaricales</taxon>
        <taxon>Agaricales incertae sedis</taxon>
        <taxon>Dendrothele</taxon>
    </lineage>
</organism>